<evidence type="ECO:0000313" key="8">
    <source>
        <dbReference type="EMBL" id="CAH0550136.1"/>
    </source>
</evidence>
<keyword evidence="3 7" id="KW-0479">Metal-binding</keyword>
<reference evidence="8" key="1">
    <citation type="submission" date="2021-12" db="EMBL/GenBank/DDBJ databases">
        <authorList>
            <person name="King R."/>
        </authorList>
    </citation>
    <scope>NUCLEOTIDE SEQUENCE</scope>
</reference>
<dbReference type="CDD" id="cd01310">
    <property type="entry name" value="TatD_DNAse"/>
    <property type="match status" value="1"/>
</dbReference>
<dbReference type="PROSITE" id="PS01090">
    <property type="entry name" value="TATD_2"/>
    <property type="match status" value="1"/>
</dbReference>
<dbReference type="GO" id="GO:0005829">
    <property type="term" value="C:cytosol"/>
    <property type="evidence" value="ECO:0007669"/>
    <property type="project" value="TreeGrafter"/>
</dbReference>
<dbReference type="FunFam" id="3.20.20.140:FF:000040">
    <property type="entry name" value="Putative tatD related deoxyribonuclease"/>
    <property type="match status" value="1"/>
</dbReference>
<evidence type="ECO:0000256" key="4">
    <source>
        <dbReference type="ARBA" id="ARBA00022801"/>
    </source>
</evidence>
<keyword evidence="4" id="KW-0378">Hydrolase</keyword>
<comment type="similarity">
    <text evidence="1">Belongs to the metallo-dependent hydrolases superfamily. TatD-type hydrolase family.</text>
</comment>
<dbReference type="InterPro" id="IPR018228">
    <property type="entry name" value="DNase_TatD-rel_CS"/>
</dbReference>
<dbReference type="Proteomes" id="UP001154078">
    <property type="component" value="Chromosome 2"/>
</dbReference>
<gene>
    <name evidence="8" type="ORF">MELIAE_LOCUS3033</name>
</gene>
<dbReference type="EMBL" id="OV121133">
    <property type="protein sequence ID" value="CAH0550136.1"/>
    <property type="molecule type" value="Genomic_DNA"/>
</dbReference>
<dbReference type="Gene3D" id="3.20.20.140">
    <property type="entry name" value="Metal-dependent hydrolases"/>
    <property type="match status" value="1"/>
</dbReference>
<evidence type="ECO:0000256" key="6">
    <source>
        <dbReference type="ARBA" id="ARBA00045223"/>
    </source>
</evidence>
<evidence type="ECO:0000256" key="5">
    <source>
        <dbReference type="ARBA" id="ARBA00039767"/>
    </source>
</evidence>
<organism evidence="8 9">
    <name type="scientific">Brassicogethes aeneus</name>
    <name type="common">Rape pollen beetle</name>
    <name type="synonym">Meligethes aeneus</name>
    <dbReference type="NCBI Taxonomy" id="1431903"/>
    <lineage>
        <taxon>Eukaryota</taxon>
        <taxon>Metazoa</taxon>
        <taxon>Ecdysozoa</taxon>
        <taxon>Arthropoda</taxon>
        <taxon>Hexapoda</taxon>
        <taxon>Insecta</taxon>
        <taxon>Pterygota</taxon>
        <taxon>Neoptera</taxon>
        <taxon>Endopterygota</taxon>
        <taxon>Coleoptera</taxon>
        <taxon>Polyphaga</taxon>
        <taxon>Cucujiformia</taxon>
        <taxon>Nitidulidae</taxon>
        <taxon>Meligethinae</taxon>
        <taxon>Brassicogethes</taxon>
    </lineage>
</organism>
<name>A0A9P0AVY6_BRAAE</name>
<proteinExistence type="inferred from homology"/>
<accession>A0A9P0AVY6</accession>
<dbReference type="PIRSF" id="PIRSF005902">
    <property type="entry name" value="DNase_TatD"/>
    <property type="match status" value="1"/>
</dbReference>
<evidence type="ECO:0000256" key="3">
    <source>
        <dbReference type="ARBA" id="ARBA00022723"/>
    </source>
</evidence>
<dbReference type="OrthoDB" id="6079689at2759"/>
<dbReference type="InterPro" id="IPR050891">
    <property type="entry name" value="TatD-type_Hydrolase"/>
</dbReference>
<dbReference type="InterPro" id="IPR032466">
    <property type="entry name" value="Metal_Hydrolase"/>
</dbReference>
<protein>
    <recommendedName>
        <fullName evidence="5">Deoxyribonuclease TATDN1</fullName>
    </recommendedName>
</protein>
<dbReference type="GO" id="GO:0046872">
    <property type="term" value="F:metal ion binding"/>
    <property type="evidence" value="ECO:0007669"/>
    <property type="project" value="UniProtKB-KW"/>
</dbReference>
<sequence length="305" mass="35065">MAKLRKYIDIGANLTDTMYNGIYNGSRKHEADLQNVLQRSWDAGLDRLIITGGNLEESTKSVELSQTDDRLFATVGCHPTRCMEFEDNPQLYFDQLKSLILSTNSVKRKIVAVGECGLDYDRLQFCPKDIQKKYFEYQLKLSEDVDLPLFLHCRNAADDLYEILKNHSSRKGVVHSFDGTSEEAKRFIDMGYYIGLNGCSLKTEDNLTTVKTLPKDKILIETDCPWCEIRPTHAGHKFVSKENQCVPTVKKEKWRADSMVKSRNEPNNIRQVLDVIASVRNEDPDELCDIIYENTVNLFFKFLNK</sequence>
<evidence type="ECO:0000256" key="1">
    <source>
        <dbReference type="ARBA" id="ARBA00009275"/>
    </source>
</evidence>
<dbReference type="AlphaFoldDB" id="A0A9P0AVY6"/>
<feature type="binding site" evidence="7">
    <location>
        <position position="152"/>
    </location>
    <ligand>
        <name>a divalent metal cation</name>
        <dbReference type="ChEBI" id="CHEBI:60240"/>
        <label>2</label>
    </ligand>
</feature>
<dbReference type="PANTHER" id="PTHR10060:SF15">
    <property type="entry name" value="DEOXYRIBONUCLEASE TATDN1"/>
    <property type="match status" value="1"/>
</dbReference>
<dbReference type="PROSITE" id="PS01091">
    <property type="entry name" value="TATD_3"/>
    <property type="match status" value="1"/>
</dbReference>
<dbReference type="Pfam" id="PF01026">
    <property type="entry name" value="TatD_DNase"/>
    <property type="match status" value="1"/>
</dbReference>
<dbReference type="PANTHER" id="PTHR10060">
    <property type="entry name" value="TATD FAMILY DEOXYRIBONUCLEASE"/>
    <property type="match status" value="1"/>
</dbReference>
<dbReference type="GO" id="GO:0008296">
    <property type="term" value="F:3'-5'-DNA exonuclease activity"/>
    <property type="evidence" value="ECO:0007669"/>
    <property type="project" value="TreeGrafter"/>
</dbReference>
<feature type="binding site" evidence="7">
    <location>
        <position position="115"/>
    </location>
    <ligand>
        <name>a divalent metal cation</name>
        <dbReference type="ChEBI" id="CHEBI:60240"/>
        <label>1</label>
    </ligand>
</feature>
<evidence type="ECO:0000256" key="2">
    <source>
        <dbReference type="ARBA" id="ARBA00022722"/>
    </source>
</evidence>
<evidence type="ECO:0000256" key="7">
    <source>
        <dbReference type="PIRSR" id="PIRSR005902-1"/>
    </source>
</evidence>
<comment type="function">
    <text evidence="6">Deoxyribonuclease which catalyzes (in vitro) the decatenation of kinetoplast DNA, which are circular DNA catenated to each other, producing linear DNA molecules. Plays an important role in chromosomal segregation and cell cycle progression during eye development probably via its DNA decatenation activity.</text>
</comment>
<keyword evidence="2" id="KW-0540">Nuclease</keyword>
<evidence type="ECO:0000313" key="9">
    <source>
        <dbReference type="Proteomes" id="UP001154078"/>
    </source>
</evidence>
<feature type="binding site" evidence="7">
    <location>
        <position position="223"/>
    </location>
    <ligand>
        <name>a divalent metal cation</name>
        <dbReference type="ChEBI" id="CHEBI:60240"/>
        <label>1</label>
    </ligand>
</feature>
<dbReference type="InterPro" id="IPR001130">
    <property type="entry name" value="TatD-like"/>
</dbReference>
<feature type="binding site" evidence="7">
    <location>
        <position position="175"/>
    </location>
    <ligand>
        <name>a divalent metal cation</name>
        <dbReference type="ChEBI" id="CHEBI:60240"/>
        <label>2</label>
    </ligand>
</feature>
<keyword evidence="9" id="KW-1185">Reference proteome</keyword>
<dbReference type="SUPFAM" id="SSF51556">
    <property type="entry name" value="Metallo-dependent hydrolases"/>
    <property type="match status" value="1"/>
</dbReference>